<reference evidence="2" key="2">
    <citation type="submission" date="2015-01" db="EMBL/GenBank/DDBJ databases">
        <title>Evolutionary Origins and Diversification of the Mycorrhizal Mutualists.</title>
        <authorList>
            <consortium name="DOE Joint Genome Institute"/>
            <consortium name="Mycorrhizal Genomics Consortium"/>
            <person name="Kohler A."/>
            <person name="Kuo A."/>
            <person name="Nagy L.G."/>
            <person name="Floudas D."/>
            <person name="Copeland A."/>
            <person name="Barry K.W."/>
            <person name="Cichocki N."/>
            <person name="Veneault-Fourrey C."/>
            <person name="LaButti K."/>
            <person name="Lindquist E.A."/>
            <person name="Lipzen A."/>
            <person name="Lundell T."/>
            <person name="Morin E."/>
            <person name="Murat C."/>
            <person name="Riley R."/>
            <person name="Ohm R."/>
            <person name="Sun H."/>
            <person name="Tunlid A."/>
            <person name="Henrissat B."/>
            <person name="Grigoriev I.V."/>
            <person name="Hibbett D.S."/>
            <person name="Martin F."/>
        </authorList>
    </citation>
    <scope>NUCLEOTIDE SEQUENCE [LARGE SCALE GENOMIC DNA]</scope>
    <source>
        <strain evidence="2">441</strain>
    </source>
</reference>
<organism evidence="1 2">
    <name type="scientific">Pisolithus microcarpus 441</name>
    <dbReference type="NCBI Taxonomy" id="765257"/>
    <lineage>
        <taxon>Eukaryota</taxon>
        <taxon>Fungi</taxon>
        <taxon>Dikarya</taxon>
        <taxon>Basidiomycota</taxon>
        <taxon>Agaricomycotina</taxon>
        <taxon>Agaricomycetes</taxon>
        <taxon>Agaricomycetidae</taxon>
        <taxon>Boletales</taxon>
        <taxon>Sclerodermatineae</taxon>
        <taxon>Pisolithaceae</taxon>
        <taxon>Pisolithus</taxon>
    </lineage>
</organism>
<gene>
    <name evidence="1" type="ORF">PISMIDRAFT_348055</name>
</gene>
<proteinExistence type="predicted"/>
<name>A0A0C9YL66_9AGAM</name>
<dbReference type="AlphaFoldDB" id="A0A0C9YL66"/>
<reference evidence="1 2" key="1">
    <citation type="submission" date="2014-04" db="EMBL/GenBank/DDBJ databases">
        <authorList>
            <consortium name="DOE Joint Genome Institute"/>
            <person name="Kuo A."/>
            <person name="Kohler A."/>
            <person name="Costa M.D."/>
            <person name="Nagy L.G."/>
            <person name="Floudas D."/>
            <person name="Copeland A."/>
            <person name="Barry K.W."/>
            <person name="Cichocki N."/>
            <person name="Veneault-Fourrey C."/>
            <person name="LaButti K."/>
            <person name="Lindquist E.A."/>
            <person name="Lipzen A."/>
            <person name="Lundell T."/>
            <person name="Morin E."/>
            <person name="Murat C."/>
            <person name="Sun H."/>
            <person name="Tunlid A."/>
            <person name="Henrissat B."/>
            <person name="Grigoriev I.V."/>
            <person name="Hibbett D.S."/>
            <person name="Martin F."/>
            <person name="Nordberg H.P."/>
            <person name="Cantor M.N."/>
            <person name="Hua S.X."/>
        </authorList>
    </citation>
    <scope>NUCLEOTIDE SEQUENCE [LARGE SCALE GENOMIC DNA]</scope>
    <source>
        <strain evidence="1 2">441</strain>
    </source>
</reference>
<protein>
    <submittedName>
        <fullName evidence="1">Uncharacterized protein</fullName>
    </submittedName>
</protein>
<evidence type="ECO:0000313" key="2">
    <source>
        <dbReference type="Proteomes" id="UP000054018"/>
    </source>
</evidence>
<dbReference type="OrthoDB" id="2696210at2759"/>
<sequence>MKYQSACSVYEPVHIHLFGSGSLSEVHPCLQFQQLALEDLRVEDHLKFLAGNLPEIQPLNLTLAPPSDELASVTHIEAKVGVGAAEHYTEVNNSTAATSFFRVPRCIQRPLCGTIVIPCGHCCHATQSSHAYKRHCRRRQVVPHRSGILQAFARPWQHEHGDHFSAGIESSVNRVHHFSPHWRRTIRVPTYCPFRLRHVMPRFDDHIYKEHVARASSWLPTAR</sequence>
<dbReference type="HOGENOM" id="CLU_1240564_0_0_1"/>
<dbReference type="EMBL" id="KN833933">
    <property type="protein sequence ID" value="KIK14554.1"/>
    <property type="molecule type" value="Genomic_DNA"/>
</dbReference>
<keyword evidence="2" id="KW-1185">Reference proteome</keyword>
<evidence type="ECO:0000313" key="1">
    <source>
        <dbReference type="EMBL" id="KIK14554.1"/>
    </source>
</evidence>
<accession>A0A0C9YL66</accession>
<dbReference type="Proteomes" id="UP000054018">
    <property type="component" value="Unassembled WGS sequence"/>
</dbReference>